<protein>
    <submittedName>
        <fullName evidence="1">Uncharacterized protein</fullName>
    </submittedName>
</protein>
<dbReference type="EMBL" id="BK032510">
    <property type="protein sequence ID" value="DAF43970.1"/>
    <property type="molecule type" value="Genomic_DNA"/>
</dbReference>
<organism evidence="1">
    <name type="scientific">Myoviridae sp. ctNQV2</name>
    <dbReference type="NCBI Taxonomy" id="2827683"/>
    <lineage>
        <taxon>Viruses</taxon>
        <taxon>Duplodnaviria</taxon>
        <taxon>Heunggongvirae</taxon>
        <taxon>Uroviricota</taxon>
        <taxon>Caudoviricetes</taxon>
    </lineage>
</organism>
<reference evidence="1" key="1">
    <citation type="journal article" date="2021" name="Proc. Natl. Acad. Sci. U.S.A.">
        <title>A Catalog of Tens of Thousands of Viruses from Human Metagenomes Reveals Hidden Associations with Chronic Diseases.</title>
        <authorList>
            <person name="Tisza M.J."/>
            <person name="Buck C.B."/>
        </authorList>
    </citation>
    <scope>NUCLEOTIDE SEQUENCE</scope>
    <source>
        <strain evidence="1">CtNQV2</strain>
    </source>
</reference>
<proteinExistence type="predicted"/>
<accession>A0A8S5RZZ4</accession>
<name>A0A8S5RZZ4_9CAUD</name>
<sequence length="82" mass="9382">MMKNNENLLSMLLNQQSKAKLVLVQEFTEKSKLDDLVCVIEATTENEFTILNVDISFNGEQLFFGTLEELKEQLSYCGPCRC</sequence>
<evidence type="ECO:0000313" key="1">
    <source>
        <dbReference type="EMBL" id="DAF43970.1"/>
    </source>
</evidence>